<gene>
    <name evidence="1" type="ORF">M9H77_14051</name>
</gene>
<dbReference type="EMBL" id="CM044703">
    <property type="protein sequence ID" value="KAI5673687.1"/>
    <property type="molecule type" value="Genomic_DNA"/>
</dbReference>
<evidence type="ECO:0000313" key="2">
    <source>
        <dbReference type="Proteomes" id="UP001060085"/>
    </source>
</evidence>
<sequence length="292" mass="33152">MVFIIMKICFLINITSQYMLSLLLLYLMLMLMSMSSIIIIIIINNNINNKRMMLPPGFRFCPYDINLIRDYLMNKIAHPNLIGIILNKSSFVNVIHLNLQLVIQMMTVNGTFSLKGTKDILTARDQINQQEVDNGKQLELEGKLLILKESKKTDWIVYEYEVHDPTTTTSNSNSKHRKRDEFENTTMRLDGYVFCKISRSGRSSKSQENEGNNVKAESIPLTSYSTNIENILGAAASSNPSYDQSIPTPYYYDTGQAMNVADGMVALGIAIFKIILTKNPTFLTTTIITIQY</sequence>
<name>A0ACC0BLX2_CATRO</name>
<protein>
    <submittedName>
        <fullName evidence="1">Uncharacterized protein</fullName>
    </submittedName>
</protein>
<comment type="caution">
    <text evidence="1">The sequence shown here is derived from an EMBL/GenBank/DDBJ whole genome shotgun (WGS) entry which is preliminary data.</text>
</comment>
<evidence type="ECO:0000313" key="1">
    <source>
        <dbReference type="EMBL" id="KAI5673687.1"/>
    </source>
</evidence>
<accession>A0ACC0BLX2</accession>
<keyword evidence="2" id="KW-1185">Reference proteome</keyword>
<organism evidence="1 2">
    <name type="scientific">Catharanthus roseus</name>
    <name type="common">Madagascar periwinkle</name>
    <name type="synonym">Vinca rosea</name>
    <dbReference type="NCBI Taxonomy" id="4058"/>
    <lineage>
        <taxon>Eukaryota</taxon>
        <taxon>Viridiplantae</taxon>
        <taxon>Streptophyta</taxon>
        <taxon>Embryophyta</taxon>
        <taxon>Tracheophyta</taxon>
        <taxon>Spermatophyta</taxon>
        <taxon>Magnoliopsida</taxon>
        <taxon>eudicotyledons</taxon>
        <taxon>Gunneridae</taxon>
        <taxon>Pentapetalae</taxon>
        <taxon>asterids</taxon>
        <taxon>lamiids</taxon>
        <taxon>Gentianales</taxon>
        <taxon>Apocynaceae</taxon>
        <taxon>Rauvolfioideae</taxon>
        <taxon>Vinceae</taxon>
        <taxon>Catharanthinae</taxon>
        <taxon>Catharanthus</taxon>
    </lineage>
</organism>
<proteinExistence type="predicted"/>
<reference evidence="2" key="1">
    <citation type="journal article" date="2023" name="Nat. Plants">
        <title>Single-cell RNA sequencing provides a high-resolution roadmap for understanding the multicellular compartmentation of specialized metabolism.</title>
        <authorList>
            <person name="Sun S."/>
            <person name="Shen X."/>
            <person name="Li Y."/>
            <person name="Li Y."/>
            <person name="Wang S."/>
            <person name="Li R."/>
            <person name="Zhang H."/>
            <person name="Shen G."/>
            <person name="Guo B."/>
            <person name="Wei J."/>
            <person name="Xu J."/>
            <person name="St-Pierre B."/>
            <person name="Chen S."/>
            <person name="Sun C."/>
        </authorList>
    </citation>
    <scope>NUCLEOTIDE SEQUENCE [LARGE SCALE GENOMIC DNA]</scope>
</reference>
<dbReference type="Proteomes" id="UP001060085">
    <property type="component" value="Linkage Group LG03"/>
</dbReference>